<gene>
    <name evidence="1" type="ORF">PRUPE_7G244200</name>
</gene>
<name>A0A251NG77_PRUPE</name>
<evidence type="ECO:0000313" key="1">
    <source>
        <dbReference type="EMBL" id="ONH98338.1"/>
    </source>
</evidence>
<keyword evidence="2" id="KW-1185">Reference proteome</keyword>
<organism evidence="1 2">
    <name type="scientific">Prunus persica</name>
    <name type="common">Peach</name>
    <name type="synonym">Amygdalus persica</name>
    <dbReference type="NCBI Taxonomy" id="3760"/>
    <lineage>
        <taxon>Eukaryota</taxon>
        <taxon>Viridiplantae</taxon>
        <taxon>Streptophyta</taxon>
        <taxon>Embryophyta</taxon>
        <taxon>Tracheophyta</taxon>
        <taxon>Spermatophyta</taxon>
        <taxon>Magnoliopsida</taxon>
        <taxon>eudicotyledons</taxon>
        <taxon>Gunneridae</taxon>
        <taxon>Pentapetalae</taxon>
        <taxon>rosids</taxon>
        <taxon>fabids</taxon>
        <taxon>Rosales</taxon>
        <taxon>Rosaceae</taxon>
        <taxon>Amygdaloideae</taxon>
        <taxon>Amygdaleae</taxon>
        <taxon>Prunus</taxon>
    </lineage>
</organism>
<accession>A0A251NG77</accession>
<proteinExistence type="predicted"/>
<dbReference type="AlphaFoldDB" id="A0A251NG77"/>
<sequence>MVGGLAGYLMHEQGRNFAGPSWKCKCMYSWGGRILIWWKQRLFCVCGEVMTSVPYWDLNGLLSLSYGVQISAANPKMSTNLVEIH</sequence>
<protein>
    <submittedName>
        <fullName evidence="1">Uncharacterized protein</fullName>
    </submittedName>
</protein>
<dbReference type="EMBL" id="CM007657">
    <property type="protein sequence ID" value="ONH98338.1"/>
    <property type="molecule type" value="Genomic_DNA"/>
</dbReference>
<evidence type="ECO:0000313" key="2">
    <source>
        <dbReference type="Proteomes" id="UP000006882"/>
    </source>
</evidence>
<reference evidence="1 2" key="1">
    <citation type="journal article" date="2013" name="Nat. Genet.">
        <title>The high-quality draft genome of peach (Prunus persica) identifies unique patterns of genetic diversity, domestication and genome evolution.</title>
        <authorList>
            <consortium name="International Peach Genome Initiative"/>
            <person name="Verde I."/>
            <person name="Abbott A.G."/>
            <person name="Scalabrin S."/>
            <person name="Jung S."/>
            <person name="Shu S."/>
            <person name="Marroni F."/>
            <person name="Zhebentyayeva T."/>
            <person name="Dettori M.T."/>
            <person name="Grimwood J."/>
            <person name="Cattonaro F."/>
            <person name="Zuccolo A."/>
            <person name="Rossini L."/>
            <person name="Jenkins J."/>
            <person name="Vendramin E."/>
            <person name="Meisel L.A."/>
            <person name="Decroocq V."/>
            <person name="Sosinski B."/>
            <person name="Prochnik S."/>
            <person name="Mitros T."/>
            <person name="Policriti A."/>
            <person name="Cipriani G."/>
            <person name="Dondini L."/>
            <person name="Ficklin S."/>
            <person name="Goodstein D.M."/>
            <person name="Xuan P."/>
            <person name="Del Fabbro C."/>
            <person name="Aramini V."/>
            <person name="Copetti D."/>
            <person name="Gonzalez S."/>
            <person name="Horner D.S."/>
            <person name="Falchi R."/>
            <person name="Lucas S."/>
            <person name="Mica E."/>
            <person name="Maldonado J."/>
            <person name="Lazzari B."/>
            <person name="Bielenberg D."/>
            <person name="Pirona R."/>
            <person name="Miculan M."/>
            <person name="Barakat A."/>
            <person name="Testolin R."/>
            <person name="Stella A."/>
            <person name="Tartarini S."/>
            <person name="Tonutti P."/>
            <person name="Arus P."/>
            <person name="Orellana A."/>
            <person name="Wells C."/>
            <person name="Main D."/>
            <person name="Vizzotto G."/>
            <person name="Silva H."/>
            <person name="Salamini F."/>
            <person name="Schmutz J."/>
            <person name="Morgante M."/>
            <person name="Rokhsar D.S."/>
        </authorList>
    </citation>
    <scope>NUCLEOTIDE SEQUENCE [LARGE SCALE GENOMIC DNA]</scope>
    <source>
        <strain evidence="2">cv. Nemared</strain>
    </source>
</reference>
<dbReference type="Gramene" id="ONH98338">
    <property type="protein sequence ID" value="ONH98338"/>
    <property type="gene ID" value="PRUPE_7G244200"/>
</dbReference>
<dbReference type="Proteomes" id="UP000006882">
    <property type="component" value="Chromosome G7"/>
</dbReference>